<evidence type="ECO:0000313" key="2">
    <source>
        <dbReference type="Proteomes" id="UP000255523"/>
    </source>
</evidence>
<keyword evidence="2" id="KW-1185">Reference proteome</keyword>
<dbReference type="PROSITE" id="PS51257">
    <property type="entry name" value="PROKAR_LIPOPROTEIN"/>
    <property type="match status" value="1"/>
</dbReference>
<dbReference type="Proteomes" id="UP000255523">
    <property type="component" value="Unassembled WGS sequence"/>
</dbReference>
<dbReference type="EMBL" id="UHFX01000003">
    <property type="protein sequence ID" value="SUO03214.1"/>
    <property type="molecule type" value="Genomic_DNA"/>
</dbReference>
<sequence length="275" mass="31897">MVLRQKFLILLSFLITLYGCSIFHSNPIEVIRNALEISNSKDSFIVSDKTICNGSVEIGKGYKYIDETNEYLYSTLNIDDTDYEVLIQQKTPEYETSINAYANTSFTNMEIYGYYQLDIISEDFNKYHELFSTSMLSLLMSGNVQDYAEFNMISDLDDLKEIEINITDIEKFNTSYFSALDDIYSQLEDATNTVLHYLSFNMNVMIDSSGLITNIETNMEYTYHLDRYTKTIESSYQYPDYKVINTKPFLNLIEKANNNQLELNSNIIIPNLVNE</sequence>
<evidence type="ECO:0000313" key="1">
    <source>
        <dbReference type="EMBL" id="SUO03214.1"/>
    </source>
</evidence>
<name>A0A380LH15_9FIRM</name>
<organism evidence="1 2">
    <name type="scientific">Faecalicoccus pleomorphus</name>
    <dbReference type="NCBI Taxonomy" id="1323"/>
    <lineage>
        <taxon>Bacteria</taxon>
        <taxon>Bacillati</taxon>
        <taxon>Bacillota</taxon>
        <taxon>Erysipelotrichia</taxon>
        <taxon>Erysipelotrichales</taxon>
        <taxon>Erysipelotrichaceae</taxon>
        <taxon>Faecalicoccus</taxon>
    </lineage>
</organism>
<reference evidence="1 2" key="1">
    <citation type="submission" date="2018-06" db="EMBL/GenBank/DDBJ databases">
        <authorList>
            <consortium name="Pathogen Informatics"/>
            <person name="Doyle S."/>
        </authorList>
    </citation>
    <scope>NUCLEOTIDE SEQUENCE [LARGE SCALE GENOMIC DNA]</scope>
    <source>
        <strain evidence="1 2">NCTC11087</strain>
    </source>
</reference>
<proteinExistence type="predicted"/>
<dbReference type="RefSeq" id="WP_022790478.1">
    <property type="nucleotide sequence ID" value="NZ_UHFX01000003.1"/>
</dbReference>
<evidence type="ECO:0008006" key="3">
    <source>
        <dbReference type="Google" id="ProtNLM"/>
    </source>
</evidence>
<dbReference type="AlphaFoldDB" id="A0A380LH15"/>
<dbReference type="GeneID" id="77461069"/>
<accession>A0A380LH15</accession>
<protein>
    <recommendedName>
        <fullName evidence="3">Lipoprotein</fullName>
    </recommendedName>
</protein>
<gene>
    <name evidence="1" type="ORF">NCTC11087_00066</name>
</gene>